<reference evidence="9 10" key="1">
    <citation type="submission" date="2016-02" db="EMBL/GenBank/DDBJ databases">
        <title>Corynebacterium glutamicum N24 whole genome sequencing project.</title>
        <authorList>
            <person name="Matsutani M."/>
            <person name="Nangtapong N."/>
            <person name="Yakushi T."/>
            <person name="Matsushita K."/>
        </authorList>
    </citation>
    <scope>NUCLEOTIDE SEQUENCE [LARGE SCALE GENOMIC DNA]</scope>
    <source>
        <strain evidence="9 10">N24</strain>
    </source>
</reference>
<dbReference type="GO" id="GO:0005506">
    <property type="term" value="F:iron ion binding"/>
    <property type="evidence" value="ECO:0007669"/>
    <property type="project" value="UniProtKB-UniRule"/>
</dbReference>
<sequence>MKVIVDTDRCIAAGACVMEAMEVFDQRDEDGVVVLLQEHPSEDQHDNVRRAVHACPAKAIVLQD</sequence>
<keyword evidence="6 8" id="KW-0411">Iron-sulfur</keyword>
<dbReference type="GO" id="GO:0051538">
    <property type="term" value="F:3 iron, 4 sulfur cluster binding"/>
    <property type="evidence" value="ECO:0007669"/>
    <property type="project" value="UniProtKB-KW"/>
</dbReference>
<keyword evidence="4 8" id="KW-0249">Electron transport</keyword>
<evidence type="ECO:0000256" key="7">
    <source>
        <dbReference type="ARBA" id="ARBA00023291"/>
    </source>
</evidence>
<comment type="cofactor">
    <cofactor evidence="1">
        <name>[3Fe-4S] cluster</name>
        <dbReference type="ChEBI" id="CHEBI:21137"/>
    </cofactor>
</comment>
<dbReference type="Proteomes" id="UP000218244">
    <property type="component" value="Chromosome"/>
</dbReference>
<dbReference type="RefSeq" id="WP_096453517.1">
    <property type="nucleotide sequence ID" value="NZ_AP017369.1"/>
</dbReference>
<evidence type="ECO:0000256" key="2">
    <source>
        <dbReference type="ARBA" id="ARBA00022448"/>
    </source>
</evidence>
<evidence type="ECO:0000313" key="9">
    <source>
        <dbReference type="EMBL" id="BAU94439.1"/>
    </source>
</evidence>
<keyword evidence="10" id="KW-1185">Reference proteome</keyword>
<evidence type="ECO:0000256" key="4">
    <source>
        <dbReference type="ARBA" id="ARBA00022982"/>
    </source>
</evidence>
<dbReference type="PANTHER" id="PTHR36923">
    <property type="entry name" value="FERREDOXIN"/>
    <property type="match status" value="1"/>
</dbReference>
<keyword evidence="5 8" id="KW-0408">Iron</keyword>
<dbReference type="Gene3D" id="3.30.70.20">
    <property type="match status" value="1"/>
</dbReference>
<keyword evidence="7" id="KW-0003">3Fe-4S</keyword>
<evidence type="ECO:0000256" key="5">
    <source>
        <dbReference type="ARBA" id="ARBA00023004"/>
    </source>
</evidence>
<name>A0A160PLB0_9CORY</name>
<proteinExistence type="predicted"/>
<dbReference type="InterPro" id="IPR051269">
    <property type="entry name" value="Fe-S_cluster_ET"/>
</dbReference>
<dbReference type="EMBL" id="AP017369">
    <property type="protein sequence ID" value="BAU94439.1"/>
    <property type="molecule type" value="Genomic_DNA"/>
</dbReference>
<organism evidence="9 10">
    <name type="scientific">Corynebacterium suranareeae</name>
    <dbReference type="NCBI Taxonomy" id="2506452"/>
    <lineage>
        <taxon>Bacteria</taxon>
        <taxon>Bacillati</taxon>
        <taxon>Actinomycetota</taxon>
        <taxon>Actinomycetes</taxon>
        <taxon>Mycobacteriales</taxon>
        <taxon>Corynebacteriaceae</taxon>
        <taxon>Corynebacterium</taxon>
    </lineage>
</organism>
<dbReference type="SUPFAM" id="SSF54862">
    <property type="entry name" value="4Fe-4S ferredoxins"/>
    <property type="match status" value="1"/>
</dbReference>
<dbReference type="KEGG" id="csur:N24_0177"/>
<protein>
    <recommendedName>
        <fullName evidence="8">Ferredoxin</fullName>
    </recommendedName>
</protein>
<dbReference type="AlphaFoldDB" id="A0A160PLB0"/>
<evidence type="ECO:0000313" key="10">
    <source>
        <dbReference type="Proteomes" id="UP000218244"/>
    </source>
</evidence>
<evidence type="ECO:0000256" key="8">
    <source>
        <dbReference type="RuleBase" id="RU368020"/>
    </source>
</evidence>
<evidence type="ECO:0000256" key="1">
    <source>
        <dbReference type="ARBA" id="ARBA00001927"/>
    </source>
</evidence>
<dbReference type="Pfam" id="PF13370">
    <property type="entry name" value="Fer4_13"/>
    <property type="match status" value="1"/>
</dbReference>
<keyword evidence="3 8" id="KW-0479">Metal-binding</keyword>
<comment type="function">
    <text evidence="8">Ferredoxins are iron-sulfur proteins that transfer electrons in a wide variety of metabolic reactions.</text>
</comment>
<dbReference type="PANTHER" id="PTHR36923:SF3">
    <property type="entry name" value="FERREDOXIN"/>
    <property type="match status" value="1"/>
</dbReference>
<dbReference type="PRINTS" id="PR00352">
    <property type="entry name" value="3FE4SFRDOXIN"/>
</dbReference>
<accession>A0A160PLB0</accession>
<dbReference type="GO" id="GO:0009055">
    <property type="term" value="F:electron transfer activity"/>
    <property type="evidence" value="ECO:0007669"/>
    <property type="project" value="UniProtKB-UniRule"/>
</dbReference>
<evidence type="ECO:0000256" key="6">
    <source>
        <dbReference type="ARBA" id="ARBA00023014"/>
    </source>
</evidence>
<evidence type="ECO:0000256" key="3">
    <source>
        <dbReference type="ARBA" id="ARBA00022723"/>
    </source>
</evidence>
<keyword evidence="2 8" id="KW-0813">Transport</keyword>
<dbReference type="InterPro" id="IPR001080">
    <property type="entry name" value="3Fe4S_ferredoxin"/>
</dbReference>
<gene>
    <name evidence="9" type="ORF">N24_0177</name>
</gene>